<keyword evidence="1" id="KW-1133">Transmembrane helix</keyword>
<feature type="transmembrane region" description="Helical" evidence="1">
    <location>
        <begin position="162"/>
        <end position="184"/>
    </location>
</feature>
<accession>A0A0F9AG59</accession>
<evidence type="ECO:0008006" key="3">
    <source>
        <dbReference type="Google" id="ProtNLM"/>
    </source>
</evidence>
<protein>
    <recommendedName>
        <fullName evidence="3">SNARE associated Golgi protein</fullName>
    </recommendedName>
</protein>
<keyword evidence="1" id="KW-0812">Transmembrane</keyword>
<dbReference type="PANTHER" id="PTHR42709">
    <property type="entry name" value="ALKALINE PHOSPHATASE LIKE PROTEIN"/>
    <property type="match status" value="1"/>
</dbReference>
<dbReference type="EMBL" id="LAZR01042845">
    <property type="protein sequence ID" value="KKL08524.1"/>
    <property type="molecule type" value="Genomic_DNA"/>
</dbReference>
<feature type="transmembrane region" description="Helical" evidence="1">
    <location>
        <begin position="75"/>
        <end position="104"/>
    </location>
</feature>
<feature type="transmembrane region" description="Helical" evidence="1">
    <location>
        <begin position="6"/>
        <end position="26"/>
    </location>
</feature>
<gene>
    <name evidence="2" type="ORF">LCGC14_2575000</name>
</gene>
<dbReference type="InterPro" id="IPR051311">
    <property type="entry name" value="DedA_domain"/>
</dbReference>
<evidence type="ECO:0000256" key="1">
    <source>
        <dbReference type="SAM" id="Phobius"/>
    </source>
</evidence>
<sequence>MNKKILINVAIAIGVIIVVFLHFNAITESNYIRIAVTTYGYVGIFFASILSGFNLLVPVPIVIFTPLFTELGLNIIIVVFAISAGLTLGDLVMFYVGRGGHALFDSDKRPFMKKMERLREERPKTLLVTLFLFASFVPLPNEVLLIPFGFMGMRLRQVLPVAFLGNLVFNTLVASGIIGIFNILI</sequence>
<keyword evidence="1" id="KW-0472">Membrane</keyword>
<dbReference type="AlphaFoldDB" id="A0A0F9AG59"/>
<name>A0A0F9AG59_9ZZZZ</name>
<proteinExistence type="predicted"/>
<feature type="transmembrane region" description="Helical" evidence="1">
    <location>
        <begin position="38"/>
        <end position="63"/>
    </location>
</feature>
<feature type="transmembrane region" description="Helical" evidence="1">
    <location>
        <begin position="125"/>
        <end position="150"/>
    </location>
</feature>
<reference evidence="2" key="1">
    <citation type="journal article" date="2015" name="Nature">
        <title>Complex archaea that bridge the gap between prokaryotes and eukaryotes.</title>
        <authorList>
            <person name="Spang A."/>
            <person name="Saw J.H."/>
            <person name="Jorgensen S.L."/>
            <person name="Zaremba-Niedzwiedzka K."/>
            <person name="Martijn J."/>
            <person name="Lind A.E."/>
            <person name="van Eijk R."/>
            <person name="Schleper C."/>
            <person name="Guy L."/>
            <person name="Ettema T.J."/>
        </authorList>
    </citation>
    <scope>NUCLEOTIDE SEQUENCE</scope>
</reference>
<evidence type="ECO:0000313" key="2">
    <source>
        <dbReference type="EMBL" id="KKL08524.1"/>
    </source>
</evidence>
<comment type="caution">
    <text evidence="2">The sequence shown here is derived from an EMBL/GenBank/DDBJ whole genome shotgun (WGS) entry which is preliminary data.</text>
</comment>
<organism evidence="2">
    <name type="scientific">marine sediment metagenome</name>
    <dbReference type="NCBI Taxonomy" id="412755"/>
    <lineage>
        <taxon>unclassified sequences</taxon>
        <taxon>metagenomes</taxon>
        <taxon>ecological metagenomes</taxon>
    </lineage>
</organism>